<keyword evidence="6 12" id="KW-0418">Kinase</keyword>
<evidence type="ECO:0000256" key="8">
    <source>
        <dbReference type="ARBA" id="ARBA00058225"/>
    </source>
</evidence>
<evidence type="ECO:0000313" key="13">
    <source>
        <dbReference type="Proteomes" id="UP000436088"/>
    </source>
</evidence>
<feature type="domain" description="Protein kinase" evidence="11">
    <location>
        <begin position="23"/>
        <end position="283"/>
    </location>
</feature>
<dbReference type="PANTHER" id="PTHR24349">
    <property type="entry name" value="SERINE/THREONINE-PROTEIN KINASE"/>
    <property type="match status" value="1"/>
</dbReference>
<evidence type="ECO:0000256" key="5">
    <source>
        <dbReference type="ARBA" id="ARBA00022741"/>
    </source>
</evidence>
<accession>A0A6A3B9B5</accession>
<dbReference type="SMART" id="SM00220">
    <property type="entry name" value="S_TKc"/>
    <property type="match status" value="1"/>
</dbReference>
<keyword evidence="7 9" id="KW-0067">ATP-binding</keyword>
<keyword evidence="5 9" id="KW-0547">Nucleotide-binding</keyword>
<dbReference type="InterPro" id="IPR000719">
    <property type="entry name" value="Prot_kinase_dom"/>
</dbReference>
<evidence type="ECO:0000256" key="1">
    <source>
        <dbReference type="ARBA" id="ARBA00005354"/>
    </source>
</evidence>
<comment type="function">
    <text evidence="8">CIPK serine-threonine protein kinases interact with CBL proteins. Binding of a CBL protein to the regulatory NAF domain of CIPK protein lead to the activation of the kinase in a calcium-dependent manner.</text>
</comment>
<keyword evidence="3 10" id="KW-0723">Serine/threonine-protein kinase</keyword>
<comment type="similarity">
    <text evidence="2">Belongs to the protein kinase superfamily. CAMK Ser/Thr protein kinase family. SNF1 subfamily.</text>
</comment>
<dbReference type="PROSITE" id="PS00108">
    <property type="entry name" value="PROTEIN_KINASE_ST"/>
    <property type="match status" value="1"/>
</dbReference>
<organism evidence="12 13">
    <name type="scientific">Hibiscus syriacus</name>
    <name type="common">Rose of Sharon</name>
    <dbReference type="NCBI Taxonomy" id="106335"/>
    <lineage>
        <taxon>Eukaryota</taxon>
        <taxon>Viridiplantae</taxon>
        <taxon>Streptophyta</taxon>
        <taxon>Embryophyta</taxon>
        <taxon>Tracheophyta</taxon>
        <taxon>Spermatophyta</taxon>
        <taxon>Magnoliopsida</taxon>
        <taxon>eudicotyledons</taxon>
        <taxon>Gunneridae</taxon>
        <taxon>Pentapetalae</taxon>
        <taxon>rosids</taxon>
        <taxon>malvids</taxon>
        <taxon>Malvales</taxon>
        <taxon>Malvaceae</taxon>
        <taxon>Malvoideae</taxon>
        <taxon>Hibiscus</taxon>
    </lineage>
</organism>
<dbReference type="PROSITE" id="PS50011">
    <property type="entry name" value="PROTEIN_KINASE_DOM"/>
    <property type="match status" value="1"/>
</dbReference>
<dbReference type="FunFam" id="1.10.510.10:FF:000571">
    <property type="entry name" value="Maternal embryonic leucine zipper kinase"/>
    <property type="match status" value="1"/>
</dbReference>
<evidence type="ECO:0000256" key="10">
    <source>
        <dbReference type="RuleBase" id="RU000304"/>
    </source>
</evidence>
<dbReference type="AlphaFoldDB" id="A0A6A3B9B5"/>
<dbReference type="Gene3D" id="3.30.200.20">
    <property type="entry name" value="Phosphorylase Kinase, domain 1"/>
    <property type="match status" value="1"/>
</dbReference>
<dbReference type="CDD" id="cd05117">
    <property type="entry name" value="STKc_CAMK"/>
    <property type="match status" value="1"/>
</dbReference>
<dbReference type="Gene3D" id="1.10.510.10">
    <property type="entry name" value="Transferase(Phosphotransferase) domain 1"/>
    <property type="match status" value="1"/>
</dbReference>
<feature type="binding site" evidence="9">
    <location>
        <position position="52"/>
    </location>
    <ligand>
        <name>ATP</name>
        <dbReference type="ChEBI" id="CHEBI:30616"/>
    </ligand>
</feature>
<dbReference type="GO" id="GO:0004674">
    <property type="term" value="F:protein serine/threonine kinase activity"/>
    <property type="evidence" value="ECO:0007669"/>
    <property type="project" value="UniProtKB-KW"/>
</dbReference>
<keyword evidence="13" id="KW-1185">Reference proteome</keyword>
<sequence>MGKFYSKSCSVLGYETPNIHRFFTFGLELGRGSSGITYLCTEIATGIKFACKSIPKEKLKLNSQVEEIMREIKVLQHLSGQRNIVRIRGVYEDPLCVHIVTDLCRGGELFDLIIKKQWFSETEIIELIKIIVGIVKTCHSRGVMYRDLKPENLVFVNKDDVSSLKAIDFGHAVFFKPGQFFNEARGSLYYIAPEMLLNNDYGPKVDIWSAGVILYILLSGGNIPFKAETEDEMKNLVLKGQIDFVSEPWLRRSDDAKDLVRKMLRTRPSERLTAKQVLSHPWICQNQSPDKALLLRLRDVSGSEARAEHIRMRRHRSLDT</sequence>
<dbReference type="PROSITE" id="PS00107">
    <property type="entry name" value="PROTEIN_KINASE_ATP"/>
    <property type="match status" value="1"/>
</dbReference>
<evidence type="ECO:0000256" key="6">
    <source>
        <dbReference type="ARBA" id="ARBA00022777"/>
    </source>
</evidence>
<dbReference type="InterPro" id="IPR050205">
    <property type="entry name" value="CDPK_Ser/Thr_kinases"/>
</dbReference>
<evidence type="ECO:0000256" key="7">
    <source>
        <dbReference type="ARBA" id="ARBA00022840"/>
    </source>
</evidence>
<evidence type="ECO:0000313" key="12">
    <source>
        <dbReference type="EMBL" id="KAE8712035.1"/>
    </source>
</evidence>
<comment type="caution">
    <text evidence="12">The sequence shown here is derived from an EMBL/GenBank/DDBJ whole genome shotgun (WGS) entry which is preliminary data.</text>
</comment>
<evidence type="ECO:0000256" key="2">
    <source>
        <dbReference type="ARBA" id="ARBA00006234"/>
    </source>
</evidence>
<evidence type="ECO:0000259" key="11">
    <source>
        <dbReference type="PROSITE" id="PS50011"/>
    </source>
</evidence>
<dbReference type="InterPro" id="IPR011009">
    <property type="entry name" value="Kinase-like_dom_sf"/>
</dbReference>
<dbReference type="Pfam" id="PF00069">
    <property type="entry name" value="Pkinase"/>
    <property type="match status" value="1"/>
</dbReference>
<comment type="similarity">
    <text evidence="1">Belongs to the protein kinase superfamily. CAMK Ser/Thr protein kinase family. CaMK subfamily.</text>
</comment>
<dbReference type="EMBL" id="VEPZ02000902">
    <property type="protein sequence ID" value="KAE8712035.1"/>
    <property type="molecule type" value="Genomic_DNA"/>
</dbReference>
<evidence type="ECO:0000256" key="3">
    <source>
        <dbReference type="ARBA" id="ARBA00022527"/>
    </source>
</evidence>
<keyword evidence="4" id="KW-0808">Transferase</keyword>
<dbReference type="Proteomes" id="UP000436088">
    <property type="component" value="Unassembled WGS sequence"/>
</dbReference>
<evidence type="ECO:0000256" key="9">
    <source>
        <dbReference type="PROSITE-ProRule" id="PRU10141"/>
    </source>
</evidence>
<dbReference type="InterPro" id="IPR008271">
    <property type="entry name" value="Ser/Thr_kinase_AS"/>
</dbReference>
<reference evidence="12" key="1">
    <citation type="submission" date="2019-09" db="EMBL/GenBank/DDBJ databases">
        <title>Draft genome information of white flower Hibiscus syriacus.</title>
        <authorList>
            <person name="Kim Y.-M."/>
        </authorList>
    </citation>
    <scope>NUCLEOTIDE SEQUENCE [LARGE SCALE GENOMIC DNA]</scope>
    <source>
        <strain evidence="12">YM2019G1</strain>
    </source>
</reference>
<evidence type="ECO:0000256" key="4">
    <source>
        <dbReference type="ARBA" id="ARBA00022679"/>
    </source>
</evidence>
<dbReference type="InterPro" id="IPR017441">
    <property type="entry name" value="Protein_kinase_ATP_BS"/>
</dbReference>
<proteinExistence type="inferred from homology"/>
<dbReference type="GO" id="GO:0005524">
    <property type="term" value="F:ATP binding"/>
    <property type="evidence" value="ECO:0007669"/>
    <property type="project" value="UniProtKB-UniRule"/>
</dbReference>
<gene>
    <name evidence="12" type="ORF">F3Y22_tig00110264pilonHSYRG00066</name>
</gene>
<name>A0A6A3B9B5_HIBSY</name>
<dbReference type="SUPFAM" id="SSF56112">
    <property type="entry name" value="Protein kinase-like (PK-like)"/>
    <property type="match status" value="1"/>
</dbReference>
<protein>
    <submittedName>
        <fullName evidence="12">Calcium-dependent protein kinase 5</fullName>
    </submittedName>
</protein>